<keyword evidence="6" id="KW-1185">Reference proteome</keyword>
<dbReference type="PROSITE" id="PS01129">
    <property type="entry name" value="PSI_RLU"/>
    <property type="match status" value="1"/>
</dbReference>
<dbReference type="NCBIfam" id="TIGR00005">
    <property type="entry name" value="rluA_subfam"/>
    <property type="match status" value="1"/>
</dbReference>
<dbReference type="GO" id="GO:0009982">
    <property type="term" value="F:pseudouridine synthase activity"/>
    <property type="evidence" value="ECO:0007669"/>
    <property type="project" value="InterPro"/>
</dbReference>
<dbReference type="SUPFAM" id="SSF55120">
    <property type="entry name" value="Pseudouridine synthase"/>
    <property type="match status" value="1"/>
</dbReference>
<comment type="similarity">
    <text evidence="3">Belongs to the pseudouridine synthase RluA family.</text>
</comment>
<dbReference type="EMBL" id="CAKAEH010001262">
    <property type="protein sequence ID" value="CAG9533729.1"/>
    <property type="molecule type" value="Genomic_DNA"/>
</dbReference>
<organism evidence="5 6">
    <name type="scientific">Cercopithifilaria johnstoni</name>
    <dbReference type="NCBI Taxonomy" id="2874296"/>
    <lineage>
        <taxon>Eukaryota</taxon>
        <taxon>Metazoa</taxon>
        <taxon>Ecdysozoa</taxon>
        <taxon>Nematoda</taxon>
        <taxon>Chromadorea</taxon>
        <taxon>Rhabditida</taxon>
        <taxon>Spirurina</taxon>
        <taxon>Spiruromorpha</taxon>
        <taxon>Filarioidea</taxon>
        <taxon>Onchocercidae</taxon>
        <taxon>Cercopithifilaria</taxon>
    </lineage>
</organism>
<evidence type="ECO:0000256" key="3">
    <source>
        <dbReference type="RuleBase" id="RU362028"/>
    </source>
</evidence>
<dbReference type="EC" id="5.4.99.-" evidence="3"/>
<evidence type="ECO:0000259" key="4">
    <source>
        <dbReference type="Pfam" id="PF00849"/>
    </source>
</evidence>
<dbReference type="Pfam" id="PF00849">
    <property type="entry name" value="PseudoU_synth_2"/>
    <property type="match status" value="1"/>
</dbReference>
<keyword evidence="3" id="KW-0413">Isomerase</keyword>
<dbReference type="InterPro" id="IPR006225">
    <property type="entry name" value="PsdUridine_synth_RluC/D"/>
</dbReference>
<feature type="domain" description="Pseudouridine synthase RsuA/RluA-like" evidence="4">
    <location>
        <begin position="152"/>
        <end position="300"/>
    </location>
</feature>
<name>A0A8J2MMJ6_9BILA</name>
<dbReference type="PROSITE" id="PS50889">
    <property type="entry name" value="S4"/>
    <property type="match status" value="1"/>
</dbReference>
<dbReference type="PANTHER" id="PTHR21600:SF40">
    <property type="entry name" value="PSEUDOURIDYLATE SYNTHASE RPUSD2"/>
    <property type="match status" value="1"/>
</dbReference>
<feature type="active site" evidence="1">
    <location>
        <position position="195"/>
    </location>
</feature>
<dbReference type="OrthoDB" id="424794at2759"/>
<comment type="caution">
    <text evidence="5">The sequence shown here is derived from an EMBL/GenBank/DDBJ whole genome shotgun (WGS) entry which is preliminary data.</text>
</comment>
<comment type="catalytic activity">
    <reaction evidence="3">
        <text>a uridine in RNA = a pseudouridine in RNA</text>
        <dbReference type="Rhea" id="RHEA:48348"/>
        <dbReference type="Rhea" id="RHEA-COMP:12068"/>
        <dbReference type="Rhea" id="RHEA-COMP:12069"/>
        <dbReference type="ChEBI" id="CHEBI:65314"/>
        <dbReference type="ChEBI" id="CHEBI:65315"/>
    </reaction>
</comment>
<sequence length="450" mass="52477">MELWVLINYKYRLATDTNQRLSYLLAAIVQSREVKKRKQDEINSLIEMPENVSYHVKNGIRYLSPYWSVYRTWAKGRWVGRRLIDIFAEEFISLSPHYPAAACKLGRIWVNCNQMTDVDYIVQHNDSIEHIGHRHEHPILDHYIRVIDNDNNVLVVDKPPSMPVHPCGRYSVHTVLGMLREQRGLRGLRVVHRLDRTTSGVLLFARNAETDIKLKKMLRTGEIRHKEYLCKVEGVFPADKEVVCDRPIGPLVVSMGIQCVRDDGKYALSRFSRLWTDGQTSIVRCMLETGRTHQIRVHLQYLGYPIVDDYIYNTPGWGETKGKDGNYGKSLEQLRKDVLEEHKLSKWHEHVDPEYEIRIKRIAEGEVQPESEGLDTKVRQEYDPICVNCNVKKKDIIPEHLMLHLHCLKYQTNEWCYSSEMPSWAIKPSNMQDIREAMEDPSGNRHAVHS</sequence>
<dbReference type="Gene3D" id="3.30.2350.10">
    <property type="entry name" value="Pseudouridine synthase"/>
    <property type="match status" value="1"/>
</dbReference>
<dbReference type="GO" id="GO:0003723">
    <property type="term" value="F:RNA binding"/>
    <property type="evidence" value="ECO:0007669"/>
    <property type="project" value="UniProtKB-KW"/>
</dbReference>
<reference evidence="5" key="1">
    <citation type="submission" date="2021-09" db="EMBL/GenBank/DDBJ databases">
        <authorList>
            <consortium name="Pathogen Informatics"/>
        </authorList>
    </citation>
    <scope>NUCLEOTIDE SEQUENCE</scope>
</reference>
<evidence type="ECO:0000256" key="2">
    <source>
        <dbReference type="PROSITE-ProRule" id="PRU00182"/>
    </source>
</evidence>
<dbReference type="InterPro" id="IPR006224">
    <property type="entry name" value="PsdUridine_synth_RluA-like_CS"/>
</dbReference>
<dbReference type="CDD" id="cd02557">
    <property type="entry name" value="PseudoU_synth_ScRIB2"/>
    <property type="match status" value="1"/>
</dbReference>
<protein>
    <recommendedName>
        <fullName evidence="3">Pseudouridine synthase</fullName>
        <ecNumber evidence="3">5.4.99.-</ecNumber>
    </recommendedName>
</protein>
<evidence type="ECO:0000256" key="1">
    <source>
        <dbReference type="PIRSR" id="PIRSR606225-1"/>
    </source>
</evidence>
<evidence type="ECO:0000313" key="6">
    <source>
        <dbReference type="Proteomes" id="UP000746747"/>
    </source>
</evidence>
<dbReference type="InterPro" id="IPR050188">
    <property type="entry name" value="RluA_PseudoU_synthase"/>
</dbReference>
<dbReference type="InterPro" id="IPR020103">
    <property type="entry name" value="PsdUridine_synth_cat_dom_sf"/>
</dbReference>
<dbReference type="InterPro" id="IPR006145">
    <property type="entry name" value="PsdUridine_synth_RsuA/RluA"/>
</dbReference>
<accession>A0A8J2MMJ6</accession>
<keyword evidence="2" id="KW-0694">RNA-binding</keyword>
<dbReference type="Proteomes" id="UP000746747">
    <property type="component" value="Unassembled WGS sequence"/>
</dbReference>
<comment type="function">
    <text evidence="3">Responsible for synthesis of pseudouridine from uracil.</text>
</comment>
<dbReference type="AlphaFoldDB" id="A0A8J2MMJ6"/>
<evidence type="ECO:0000313" key="5">
    <source>
        <dbReference type="EMBL" id="CAG9533729.1"/>
    </source>
</evidence>
<dbReference type="PANTHER" id="PTHR21600">
    <property type="entry name" value="MITOCHONDRIAL RNA PSEUDOURIDINE SYNTHASE"/>
    <property type="match status" value="1"/>
</dbReference>
<gene>
    <name evidence="5" type="ORF">CJOHNSTONI_LOCUS3931</name>
</gene>
<proteinExistence type="inferred from homology"/>
<dbReference type="GO" id="GO:0000455">
    <property type="term" value="P:enzyme-directed rRNA pseudouridine synthesis"/>
    <property type="evidence" value="ECO:0007669"/>
    <property type="project" value="TreeGrafter"/>
</dbReference>